<proteinExistence type="inferred from homology"/>
<evidence type="ECO:0000259" key="6">
    <source>
        <dbReference type="PROSITE" id="PS51935"/>
    </source>
</evidence>
<comment type="similarity">
    <text evidence="1">Belongs to the peptidase C40 family.</text>
</comment>
<evidence type="ECO:0000256" key="3">
    <source>
        <dbReference type="ARBA" id="ARBA00022801"/>
    </source>
</evidence>
<dbReference type="EMBL" id="JBHSXX010000001">
    <property type="protein sequence ID" value="MFC6870937.1"/>
    <property type="molecule type" value="Genomic_DNA"/>
</dbReference>
<evidence type="ECO:0000313" key="8">
    <source>
        <dbReference type="Proteomes" id="UP001596337"/>
    </source>
</evidence>
<dbReference type="SUPFAM" id="SSF54001">
    <property type="entry name" value="Cysteine proteinases"/>
    <property type="match status" value="1"/>
</dbReference>
<comment type="caution">
    <text evidence="7">The sequence shown here is derived from an EMBL/GenBank/DDBJ whole genome shotgun (WGS) entry which is preliminary data.</text>
</comment>
<evidence type="ECO:0000256" key="2">
    <source>
        <dbReference type="ARBA" id="ARBA00022670"/>
    </source>
</evidence>
<dbReference type="InterPro" id="IPR051794">
    <property type="entry name" value="PG_Endopeptidase_C40"/>
</dbReference>
<dbReference type="InterPro" id="IPR000064">
    <property type="entry name" value="NLP_P60_dom"/>
</dbReference>
<dbReference type="PROSITE" id="PS51935">
    <property type="entry name" value="NLPC_P60"/>
    <property type="match status" value="1"/>
</dbReference>
<reference evidence="8" key="1">
    <citation type="journal article" date="2019" name="Int. J. Syst. Evol. Microbiol.">
        <title>The Global Catalogue of Microorganisms (GCM) 10K type strain sequencing project: providing services to taxonomists for standard genome sequencing and annotation.</title>
        <authorList>
            <consortium name="The Broad Institute Genomics Platform"/>
            <consortium name="The Broad Institute Genome Sequencing Center for Infectious Disease"/>
            <person name="Wu L."/>
            <person name="Ma J."/>
        </authorList>
    </citation>
    <scope>NUCLEOTIDE SEQUENCE [LARGE SCALE GENOMIC DNA]</scope>
    <source>
        <strain evidence="8">KCTC 32255</strain>
    </source>
</reference>
<dbReference type="Pfam" id="PF00877">
    <property type="entry name" value="NLPC_P60"/>
    <property type="match status" value="1"/>
</dbReference>
<evidence type="ECO:0000256" key="5">
    <source>
        <dbReference type="SAM" id="MobiDB-lite"/>
    </source>
</evidence>
<accession>A0ABW2C8B4</accession>
<organism evidence="7 8">
    <name type="scientific">Haloechinothrix salitolerans</name>
    <dbReference type="NCBI Taxonomy" id="926830"/>
    <lineage>
        <taxon>Bacteria</taxon>
        <taxon>Bacillati</taxon>
        <taxon>Actinomycetota</taxon>
        <taxon>Actinomycetes</taxon>
        <taxon>Pseudonocardiales</taxon>
        <taxon>Pseudonocardiaceae</taxon>
        <taxon>Haloechinothrix</taxon>
    </lineage>
</organism>
<evidence type="ECO:0000256" key="4">
    <source>
        <dbReference type="ARBA" id="ARBA00022807"/>
    </source>
</evidence>
<sequence>MLKIAGAAVAGSVVFLLVLGAALIGGATLTSNACGTTPGPGEVPNRPLTHEQIAIARIIVDTTAARGLPRRAAVLAVATALVESDLRNLDGGDRDSVGVYQQRPSQGWGSPSQLRDPIYATNAFLDALTAIPGWQHLPDGVAEQHVQRSAFPDRYAPRHPAAEALVGRVGSGNWQAIPEDHEQFVSTCLQTGSGHCVDIPAPSRAAMNAINYACGQLGLPYVWGGDGPAGGDAGFDCSGLTNAAYEAAGVSLPRTAQTQYDAGPLVPAGQPIRPGDLVFFGSSPDAVTHVGIAVSSEKMIDAPHAGSVVRIERIWQSNFVGATRPAK</sequence>
<keyword evidence="4" id="KW-0788">Thiol protease</keyword>
<feature type="compositionally biased region" description="Polar residues" evidence="5">
    <location>
        <begin position="102"/>
        <end position="112"/>
    </location>
</feature>
<keyword evidence="2" id="KW-0645">Protease</keyword>
<gene>
    <name evidence="7" type="ORF">ACFQGD_27805</name>
</gene>
<dbReference type="InterPro" id="IPR038765">
    <property type="entry name" value="Papain-like_cys_pep_sf"/>
</dbReference>
<evidence type="ECO:0000313" key="7">
    <source>
        <dbReference type="EMBL" id="MFC6870937.1"/>
    </source>
</evidence>
<dbReference type="Gene3D" id="3.90.1720.10">
    <property type="entry name" value="endopeptidase domain like (from Nostoc punctiforme)"/>
    <property type="match status" value="1"/>
</dbReference>
<keyword evidence="8" id="KW-1185">Reference proteome</keyword>
<keyword evidence="3" id="KW-0378">Hydrolase</keyword>
<protein>
    <submittedName>
        <fullName evidence="7">C40 family peptidase</fullName>
    </submittedName>
</protein>
<feature type="domain" description="NlpC/P60" evidence="6">
    <location>
        <begin position="203"/>
        <end position="327"/>
    </location>
</feature>
<feature type="region of interest" description="Disordered" evidence="5">
    <location>
        <begin position="93"/>
        <end position="112"/>
    </location>
</feature>
<dbReference type="RefSeq" id="WP_345401542.1">
    <property type="nucleotide sequence ID" value="NZ_BAABLA010000106.1"/>
</dbReference>
<dbReference type="Proteomes" id="UP001596337">
    <property type="component" value="Unassembled WGS sequence"/>
</dbReference>
<name>A0ABW2C8B4_9PSEU</name>
<dbReference type="PANTHER" id="PTHR47359:SF3">
    <property type="entry name" value="NLP_P60 DOMAIN-CONTAINING PROTEIN-RELATED"/>
    <property type="match status" value="1"/>
</dbReference>
<dbReference type="PANTHER" id="PTHR47359">
    <property type="entry name" value="PEPTIDOGLYCAN DL-ENDOPEPTIDASE CWLO"/>
    <property type="match status" value="1"/>
</dbReference>
<evidence type="ECO:0000256" key="1">
    <source>
        <dbReference type="ARBA" id="ARBA00007074"/>
    </source>
</evidence>